<dbReference type="Proteomes" id="UP000789595">
    <property type="component" value="Unassembled WGS sequence"/>
</dbReference>
<comment type="caution">
    <text evidence="1">The sequence shown here is derived from an EMBL/GenBank/DDBJ whole genome shotgun (WGS) entry which is preliminary data.</text>
</comment>
<evidence type="ECO:0000313" key="2">
    <source>
        <dbReference type="Proteomes" id="UP000789595"/>
    </source>
</evidence>
<evidence type="ECO:0000313" key="1">
    <source>
        <dbReference type="EMBL" id="CAH0365995.1"/>
    </source>
</evidence>
<accession>A0A8J2WUG0</accession>
<protein>
    <submittedName>
        <fullName evidence="1">Uncharacterized protein</fullName>
    </submittedName>
</protein>
<dbReference type="EMBL" id="CAKKNE010000001">
    <property type="protein sequence ID" value="CAH0365995.1"/>
    <property type="molecule type" value="Genomic_DNA"/>
</dbReference>
<proteinExistence type="predicted"/>
<dbReference type="OrthoDB" id="5130at2759"/>
<sequence>MRQAVVILVASSGAFTAPRRRIQKTLLRSTPYDAQKEAYLAEPEFDAVSLRQWRRETLVRYNNANQSEPLRVVLFFLLALALLGSNQLADAVGAPPPEPYPAYLLGGLAAAAGFQDQRNKRTRRLTKIEREAAVGDLEISMKPAAARVFPGLSETASLRSLRRSARVLAVLCPDESSFTAFTDECRALRRRLKLSSTIVLGVRGDGATDQDASFVPRRGSDLLKTFGELLNEDASWGDFEFQEKKAAWFALSYAGRSVGSGTGAPDFLELLGSLLPPRDFVEPLPPLQGGTGPLDAQKVFYDALTSGDLAAMRSVLSDGAAPRVSAALEAGARLDPWESQLRADARPSSLKVGDADEFVNGDNAYTTCVEETGNGATLLAYQKWTLVDGAWKLLSHETIPFAPGSQAGAVLKCDKRGCIALVRRQQGNMRD</sequence>
<reference evidence="1" key="1">
    <citation type="submission" date="2021-11" db="EMBL/GenBank/DDBJ databases">
        <authorList>
            <consortium name="Genoscope - CEA"/>
            <person name="William W."/>
        </authorList>
    </citation>
    <scope>NUCLEOTIDE SEQUENCE</scope>
</reference>
<dbReference type="InterPro" id="IPR032710">
    <property type="entry name" value="NTF2-like_dom_sf"/>
</dbReference>
<dbReference type="Gene3D" id="3.10.450.50">
    <property type="match status" value="1"/>
</dbReference>
<name>A0A8J2WUG0_9STRA</name>
<gene>
    <name evidence="1" type="ORF">PECAL_1P24630</name>
</gene>
<organism evidence="1 2">
    <name type="scientific">Pelagomonas calceolata</name>
    <dbReference type="NCBI Taxonomy" id="35677"/>
    <lineage>
        <taxon>Eukaryota</taxon>
        <taxon>Sar</taxon>
        <taxon>Stramenopiles</taxon>
        <taxon>Ochrophyta</taxon>
        <taxon>Pelagophyceae</taxon>
        <taxon>Pelagomonadales</taxon>
        <taxon>Pelagomonadaceae</taxon>
        <taxon>Pelagomonas</taxon>
    </lineage>
</organism>
<keyword evidence="2" id="KW-1185">Reference proteome</keyword>
<dbReference type="SUPFAM" id="SSF54427">
    <property type="entry name" value="NTF2-like"/>
    <property type="match status" value="1"/>
</dbReference>
<dbReference type="AlphaFoldDB" id="A0A8J2WUG0"/>